<evidence type="ECO:0000313" key="5">
    <source>
        <dbReference type="EMBL" id="PSR34655.1"/>
    </source>
</evidence>
<keyword evidence="3" id="KW-0749">Sporulation</keyword>
<accession>A0A2T2XJI8</accession>
<comment type="caution">
    <text evidence="5">The sequence shown here is derived from an EMBL/GenBank/DDBJ whole genome shotgun (WGS) entry which is preliminary data.</text>
</comment>
<dbReference type="Proteomes" id="UP000242972">
    <property type="component" value="Unassembled WGS sequence"/>
</dbReference>
<dbReference type="GO" id="GO:0030435">
    <property type="term" value="P:sporulation resulting in formation of a cellular spore"/>
    <property type="evidence" value="ECO:0007669"/>
    <property type="project" value="UniProtKB-KW"/>
</dbReference>
<dbReference type="Gene3D" id="6.10.10.80">
    <property type="entry name" value="Small, acid-soluble spore protein, alpha/beta type-like"/>
    <property type="match status" value="1"/>
</dbReference>
<comment type="similarity">
    <text evidence="2">Belongs to the alpha/beta-type SASP family.</text>
</comment>
<dbReference type="GO" id="GO:0006265">
    <property type="term" value="P:DNA topological change"/>
    <property type="evidence" value="ECO:0007669"/>
    <property type="project" value="InterPro"/>
</dbReference>
<dbReference type="PANTHER" id="PTHR36107">
    <property type="entry name" value="SMALL, ACID-SOLUBLE SPORE PROTEIN A"/>
    <property type="match status" value="1"/>
</dbReference>
<evidence type="ECO:0000256" key="2">
    <source>
        <dbReference type="ARBA" id="ARBA00005442"/>
    </source>
</evidence>
<evidence type="ECO:0000256" key="3">
    <source>
        <dbReference type="ARBA" id="ARBA00022969"/>
    </source>
</evidence>
<dbReference type="InterPro" id="IPR050847">
    <property type="entry name" value="SASP_DNA-binding"/>
</dbReference>
<evidence type="ECO:0000256" key="1">
    <source>
        <dbReference type="ARBA" id="ARBA00003863"/>
    </source>
</evidence>
<dbReference type="InterPro" id="IPR038300">
    <property type="entry name" value="SASP_sf_alpha/beta"/>
</dbReference>
<dbReference type="PROSITE" id="PS00304">
    <property type="entry name" value="SASP_1"/>
    <property type="match status" value="1"/>
</dbReference>
<evidence type="ECO:0000313" key="6">
    <source>
        <dbReference type="Proteomes" id="UP000242972"/>
    </source>
</evidence>
<sequence length="78" mass="8619">MARGSSTGQHAVVREAAAALDQFKYEVARDMGIQIPEDNYWGDIPARECGAVGGHMVRKMIEMAEQTLAGRTPTRRTR</sequence>
<dbReference type="EMBL" id="PXYW01000007">
    <property type="protein sequence ID" value="PSR34655.1"/>
    <property type="molecule type" value="Genomic_DNA"/>
</dbReference>
<dbReference type="GO" id="GO:0003690">
    <property type="term" value="F:double-stranded DNA binding"/>
    <property type="evidence" value="ECO:0007669"/>
    <property type="project" value="InterPro"/>
</dbReference>
<protein>
    <submittedName>
        <fullName evidence="5">Acid-soluble spore protein</fullName>
    </submittedName>
</protein>
<proteinExistence type="inferred from homology"/>
<reference evidence="5 6" key="1">
    <citation type="journal article" date="2014" name="BMC Genomics">
        <title>Comparison of environmental and isolate Sulfobacillus genomes reveals diverse carbon, sulfur, nitrogen, and hydrogen metabolisms.</title>
        <authorList>
            <person name="Justice N.B."/>
            <person name="Norman A."/>
            <person name="Brown C.T."/>
            <person name="Singh A."/>
            <person name="Thomas B.C."/>
            <person name="Banfield J.F."/>
        </authorList>
    </citation>
    <scope>NUCLEOTIDE SEQUENCE [LARGE SCALE GENOMIC DNA]</scope>
    <source>
        <strain evidence="5">AMDSBA4</strain>
    </source>
</reference>
<dbReference type="AlphaFoldDB" id="A0A2T2XJI8"/>
<evidence type="ECO:0000256" key="4">
    <source>
        <dbReference type="ARBA" id="ARBA00023125"/>
    </source>
</evidence>
<dbReference type="Pfam" id="PF00269">
    <property type="entry name" value="SASP"/>
    <property type="match status" value="1"/>
</dbReference>
<keyword evidence="4" id="KW-0238">DNA-binding</keyword>
<dbReference type="PANTHER" id="PTHR36107:SF1">
    <property type="entry name" value="SMALL, ACID-SOLUBLE SPORE PROTEIN A"/>
    <property type="match status" value="1"/>
</dbReference>
<gene>
    <name evidence="5" type="ORF">C7B46_04255</name>
</gene>
<dbReference type="InterPro" id="IPR001448">
    <property type="entry name" value="SASP_alpha/beta-type"/>
</dbReference>
<dbReference type="InterPro" id="IPR018126">
    <property type="entry name" value="SASP_alpha/beta-type_CS"/>
</dbReference>
<organism evidence="5 6">
    <name type="scientific">Sulfobacillus benefaciens</name>
    <dbReference type="NCBI Taxonomy" id="453960"/>
    <lineage>
        <taxon>Bacteria</taxon>
        <taxon>Bacillati</taxon>
        <taxon>Bacillota</taxon>
        <taxon>Clostridia</taxon>
        <taxon>Eubacteriales</taxon>
        <taxon>Clostridiales Family XVII. Incertae Sedis</taxon>
        <taxon>Sulfobacillus</taxon>
    </lineage>
</organism>
<comment type="function">
    <text evidence="1">SASP are bound to spore DNA. They are double-stranded DNA-binding proteins that cause DNA to change to an a-like conformation. They protect the DNA backbone from chemical and enzymatic cleavage and are thus involved in dormant spore's high resistance to UV light.</text>
</comment>
<name>A0A2T2XJI8_9FIRM</name>